<dbReference type="PANTHER" id="PTHR27004">
    <property type="entry name" value="RECEPTOR-LIKE PROTEIN 12 ISOFORM X1"/>
    <property type="match status" value="1"/>
</dbReference>
<protein>
    <submittedName>
        <fullName evidence="12">Uncharacterized protein</fullName>
    </submittedName>
</protein>
<dbReference type="SUPFAM" id="SSF52058">
    <property type="entry name" value="L domain-like"/>
    <property type="match status" value="1"/>
</dbReference>
<feature type="non-terminal residue" evidence="12">
    <location>
        <position position="202"/>
    </location>
</feature>
<dbReference type="Pfam" id="PF00560">
    <property type="entry name" value="LRR_1"/>
    <property type="match status" value="4"/>
</dbReference>
<evidence type="ECO:0000313" key="12">
    <source>
        <dbReference type="EMBL" id="MED6117404.1"/>
    </source>
</evidence>
<accession>A0ABU6R0G1</accession>
<evidence type="ECO:0000256" key="2">
    <source>
        <dbReference type="ARBA" id="ARBA00009592"/>
    </source>
</evidence>
<reference evidence="12 13" key="1">
    <citation type="journal article" date="2023" name="Plants (Basel)">
        <title>Bridging the Gap: Combining Genomics and Transcriptomics Approaches to Understand Stylosanthes scabra, an Orphan Legume from the Brazilian Caatinga.</title>
        <authorList>
            <person name="Ferreira-Neto J.R.C."/>
            <person name="da Silva M.D."/>
            <person name="Binneck E."/>
            <person name="de Melo N.F."/>
            <person name="da Silva R.H."/>
            <person name="de Melo A.L.T.M."/>
            <person name="Pandolfi V."/>
            <person name="Bustamante F.O."/>
            <person name="Brasileiro-Vidal A.C."/>
            <person name="Benko-Iseppon A.M."/>
        </authorList>
    </citation>
    <scope>NUCLEOTIDE SEQUENCE [LARGE SCALE GENOMIC DNA]</scope>
    <source>
        <tissue evidence="12">Leaves</tissue>
    </source>
</reference>
<keyword evidence="7 11" id="KW-1133">Transmembrane helix</keyword>
<keyword evidence="13" id="KW-1185">Reference proteome</keyword>
<keyword evidence="6" id="KW-0677">Repeat</keyword>
<evidence type="ECO:0000313" key="13">
    <source>
        <dbReference type="Proteomes" id="UP001341840"/>
    </source>
</evidence>
<organism evidence="12 13">
    <name type="scientific">Stylosanthes scabra</name>
    <dbReference type="NCBI Taxonomy" id="79078"/>
    <lineage>
        <taxon>Eukaryota</taxon>
        <taxon>Viridiplantae</taxon>
        <taxon>Streptophyta</taxon>
        <taxon>Embryophyta</taxon>
        <taxon>Tracheophyta</taxon>
        <taxon>Spermatophyta</taxon>
        <taxon>Magnoliopsida</taxon>
        <taxon>eudicotyledons</taxon>
        <taxon>Gunneridae</taxon>
        <taxon>Pentapetalae</taxon>
        <taxon>rosids</taxon>
        <taxon>fabids</taxon>
        <taxon>Fabales</taxon>
        <taxon>Fabaceae</taxon>
        <taxon>Papilionoideae</taxon>
        <taxon>50 kb inversion clade</taxon>
        <taxon>dalbergioids sensu lato</taxon>
        <taxon>Dalbergieae</taxon>
        <taxon>Pterocarpus clade</taxon>
        <taxon>Stylosanthes</taxon>
    </lineage>
</organism>
<evidence type="ECO:0000256" key="1">
    <source>
        <dbReference type="ARBA" id="ARBA00004251"/>
    </source>
</evidence>
<keyword evidence="9" id="KW-0675">Receptor</keyword>
<dbReference type="Gene3D" id="3.80.10.10">
    <property type="entry name" value="Ribonuclease Inhibitor"/>
    <property type="match status" value="1"/>
</dbReference>
<evidence type="ECO:0000256" key="10">
    <source>
        <dbReference type="ARBA" id="ARBA00023180"/>
    </source>
</evidence>
<dbReference type="EMBL" id="JASCZI010005768">
    <property type="protein sequence ID" value="MED6117404.1"/>
    <property type="molecule type" value="Genomic_DNA"/>
</dbReference>
<name>A0ABU6R0G1_9FABA</name>
<keyword evidence="10" id="KW-0325">Glycoprotein</keyword>
<dbReference type="InterPro" id="IPR032675">
    <property type="entry name" value="LRR_dom_sf"/>
</dbReference>
<keyword evidence="4" id="KW-0433">Leucine-rich repeat</keyword>
<evidence type="ECO:0000256" key="9">
    <source>
        <dbReference type="ARBA" id="ARBA00023170"/>
    </source>
</evidence>
<dbReference type="Proteomes" id="UP001341840">
    <property type="component" value="Unassembled WGS sequence"/>
</dbReference>
<dbReference type="InterPro" id="IPR001611">
    <property type="entry name" value="Leu-rich_rpt"/>
</dbReference>
<evidence type="ECO:0000256" key="11">
    <source>
        <dbReference type="SAM" id="Phobius"/>
    </source>
</evidence>
<keyword evidence="3" id="KW-1003">Cell membrane</keyword>
<gene>
    <name evidence="12" type="ORF">PIB30_109708</name>
</gene>
<evidence type="ECO:0000256" key="3">
    <source>
        <dbReference type="ARBA" id="ARBA00022475"/>
    </source>
</evidence>
<comment type="subcellular location">
    <subcellularLocation>
        <location evidence="1">Cell membrane</location>
        <topology evidence="1">Single-pass type I membrane protein</topology>
    </subcellularLocation>
</comment>
<evidence type="ECO:0000256" key="4">
    <source>
        <dbReference type="ARBA" id="ARBA00022614"/>
    </source>
</evidence>
<keyword evidence="8 11" id="KW-0472">Membrane</keyword>
<evidence type="ECO:0000256" key="8">
    <source>
        <dbReference type="ARBA" id="ARBA00023136"/>
    </source>
</evidence>
<feature type="non-terminal residue" evidence="12">
    <location>
        <position position="1"/>
    </location>
</feature>
<dbReference type="PANTHER" id="PTHR27004:SF203">
    <property type="entry name" value="LEUCINE-RICH REPEAT-CONTAINING N-TERMINAL PLANT-TYPE DOMAIN-CONTAINING PROTEIN"/>
    <property type="match status" value="1"/>
</dbReference>
<comment type="caution">
    <text evidence="12">The sequence shown here is derived from an EMBL/GenBank/DDBJ whole genome shotgun (WGS) entry which is preliminary data.</text>
</comment>
<evidence type="ECO:0000256" key="6">
    <source>
        <dbReference type="ARBA" id="ARBA00022737"/>
    </source>
</evidence>
<proteinExistence type="inferred from homology"/>
<feature type="transmembrane region" description="Helical" evidence="11">
    <location>
        <begin position="147"/>
        <end position="164"/>
    </location>
</feature>
<keyword evidence="5 11" id="KW-0812">Transmembrane</keyword>
<evidence type="ECO:0000256" key="7">
    <source>
        <dbReference type="ARBA" id="ARBA00022989"/>
    </source>
</evidence>
<sequence>VGTLRAPWPSVIAVGTELQCSSDFSDNNLCGPIPNGFFQQCWSLRAVSFANNNLSSKVPESLSSCTSLETLNFSSNQLHGELPSGIWYLKGLQSLDFSSNLLEGEIREGIQNLYDLKELRLGKNRFSGRLPADIGDCLLLKLIDFNLFRILYIINLAIILLIYLKTDVDIYLQSMPGEKKLGGYVLWQVPYDDDKWSLSSAA</sequence>
<comment type="similarity">
    <text evidence="2">Belongs to the RLP family.</text>
</comment>
<evidence type="ECO:0000256" key="5">
    <source>
        <dbReference type="ARBA" id="ARBA00022692"/>
    </source>
</evidence>